<sequence>MLKVISTLNGFIQPLRSLHIVRCSARRYTLCPFYTHDTLQSIRGYNILQLSLQHYPLNILTSQFMESLTDFFNQIQDRSISADALIIKSSIPMIYSAGLDLTELIINNNFDLDKCENYLTTFESFWLSLYCLDIPVLSLIEGDCLAAGCIIALSTDYRIMSDIDSKMGINATKVGITPPFWVCRLLSQAIGVSRADRAIQLGTVFSPKEALNIQLLDQVVSPKDCQAIALSVAEKFLFVDSLARRTIKLRFREELISELKNRLNSDRNELIRIISSDTTQERIRKLLKITKIV</sequence>
<name>A0AAV7K0X0_9METZ</name>
<proteinExistence type="inferred from homology"/>
<dbReference type="AlphaFoldDB" id="A0AAV7K0X0"/>
<dbReference type="InterPro" id="IPR001753">
    <property type="entry name" value="Enoyl-CoA_hydra/iso"/>
</dbReference>
<organism evidence="3 4">
    <name type="scientific">Oopsacas minuta</name>
    <dbReference type="NCBI Taxonomy" id="111878"/>
    <lineage>
        <taxon>Eukaryota</taxon>
        <taxon>Metazoa</taxon>
        <taxon>Porifera</taxon>
        <taxon>Hexactinellida</taxon>
        <taxon>Hexasterophora</taxon>
        <taxon>Lyssacinosida</taxon>
        <taxon>Leucopsacidae</taxon>
        <taxon>Oopsacas</taxon>
    </lineage>
</organism>
<evidence type="ECO:0000313" key="3">
    <source>
        <dbReference type="EMBL" id="KAI6654705.1"/>
    </source>
</evidence>
<keyword evidence="4" id="KW-1185">Reference proteome</keyword>
<evidence type="ECO:0000313" key="4">
    <source>
        <dbReference type="Proteomes" id="UP001165289"/>
    </source>
</evidence>
<evidence type="ECO:0000256" key="2">
    <source>
        <dbReference type="RuleBase" id="RU003707"/>
    </source>
</evidence>
<dbReference type="PANTHER" id="PTHR11941:SF45">
    <property type="entry name" value="ENOYL-COA DELTA ISOMERASE 1, MITOCHONDRIAL"/>
    <property type="match status" value="1"/>
</dbReference>
<dbReference type="GO" id="GO:0006635">
    <property type="term" value="P:fatty acid beta-oxidation"/>
    <property type="evidence" value="ECO:0007669"/>
    <property type="project" value="TreeGrafter"/>
</dbReference>
<dbReference type="Pfam" id="PF00378">
    <property type="entry name" value="ECH_1"/>
    <property type="match status" value="1"/>
</dbReference>
<dbReference type="Proteomes" id="UP001165289">
    <property type="component" value="Unassembled WGS sequence"/>
</dbReference>
<protein>
    <submittedName>
        <fullName evidence="3">Uncharacterized protein</fullName>
    </submittedName>
</protein>
<gene>
    <name evidence="3" type="ORF">LOD99_2584</name>
</gene>
<dbReference type="PANTHER" id="PTHR11941">
    <property type="entry name" value="ENOYL-COA HYDRATASE-RELATED"/>
    <property type="match status" value="1"/>
</dbReference>
<dbReference type="GO" id="GO:0005739">
    <property type="term" value="C:mitochondrion"/>
    <property type="evidence" value="ECO:0007669"/>
    <property type="project" value="TreeGrafter"/>
</dbReference>
<dbReference type="SUPFAM" id="SSF52096">
    <property type="entry name" value="ClpP/crotonase"/>
    <property type="match status" value="1"/>
</dbReference>
<dbReference type="CDD" id="cd06558">
    <property type="entry name" value="crotonase-like"/>
    <property type="match status" value="1"/>
</dbReference>
<comment type="caution">
    <text evidence="3">The sequence shown here is derived from an EMBL/GenBank/DDBJ whole genome shotgun (WGS) entry which is preliminary data.</text>
</comment>
<comment type="similarity">
    <text evidence="1 2">Belongs to the enoyl-CoA hydratase/isomerase family.</text>
</comment>
<accession>A0AAV7K0X0</accession>
<reference evidence="3 4" key="1">
    <citation type="journal article" date="2023" name="BMC Biol.">
        <title>The compact genome of the sponge Oopsacas minuta (Hexactinellida) is lacking key metazoan core genes.</title>
        <authorList>
            <person name="Santini S."/>
            <person name="Schenkelaars Q."/>
            <person name="Jourda C."/>
            <person name="Duchesne M."/>
            <person name="Belahbib H."/>
            <person name="Rocher C."/>
            <person name="Selva M."/>
            <person name="Riesgo A."/>
            <person name="Vervoort M."/>
            <person name="Leys S.P."/>
            <person name="Kodjabachian L."/>
            <person name="Le Bivic A."/>
            <person name="Borchiellini C."/>
            <person name="Claverie J.M."/>
            <person name="Renard E."/>
        </authorList>
    </citation>
    <scope>NUCLEOTIDE SEQUENCE [LARGE SCALE GENOMIC DNA]</scope>
    <source>
        <strain evidence="3">SPO-2</strain>
    </source>
</reference>
<dbReference type="InterPro" id="IPR018376">
    <property type="entry name" value="Enoyl-CoA_hyd/isom_CS"/>
</dbReference>
<dbReference type="InterPro" id="IPR029045">
    <property type="entry name" value="ClpP/crotonase-like_dom_sf"/>
</dbReference>
<dbReference type="Gene3D" id="3.90.226.10">
    <property type="entry name" value="2-enoyl-CoA Hydratase, Chain A, domain 1"/>
    <property type="match status" value="1"/>
</dbReference>
<dbReference type="PROSITE" id="PS00166">
    <property type="entry name" value="ENOYL_COA_HYDRATASE"/>
    <property type="match status" value="1"/>
</dbReference>
<evidence type="ECO:0000256" key="1">
    <source>
        <dbReference type="ARBA" id="ARBA00005254"/>
    </source>
</evidence>
<dbReference type="GO" id="GO:0003824">
    <property type="term" value="F:catalytic activity"/>
    <property type="evidence" value="ECO:0007669"/>
    <property type="project" value="InterPro"/>
</dbReference>
<dbReference type="EMBL" id="JAKMXF010000221">
    <property type="protein sequence ID" value="KAI6654705.1"/>
    <property type="molecule type" value="Genomic_DNA"/>
</dbReference>